<dbReference type="PRINTS" id="PR00507">
    <property type="entry name" value="N12N6MTFRASE"/>
</dbReference>
<dbReference type="Gene3D" id="3.40.50.150">
    <property type="entry name" value="Vaccinia Virus protein VP39"/>
    <property type="match status" value="1"/>
</dbReference>
<dbReference type="Pfam" id="PF02384">
    <property type="entry name" value="N6_Mtase"/>
    <property type="match status" value="1"/>
</dbReference>
<feature type="coiled-coil region" evidence="8">
    <location>
        <begin position="633"/>
        <end position="788"/>
    </location>
</feature>
<sequence length="854" mass="99208">MMKDKITLSKLESLLLKACDILRGKMEANEYKEFVFGMIFLKRLSDKFDEERKELRKNYEDKGLKEELIEKQLNKPQQYKFFVPEGSRWENIRHLKKDVGNNLNTALHALEDNNPNTLEGVLKHINFNRKVGQSSLDDATLVEFIQHFDTIPMKDEDFEFPDLIGAAYEYLLKFFADSAGKKGGEFFTPPEVVRLAVNIVEPKQGMTVYDPCVGSGGMLIQAKDYVEETGGNTRDMGFYGQELAGATWAMCKMNMILHDILSADIYNGDTIKEPLHMEKDGELKRFDRIVTNPPFSQNYSKQGMEFKERFKYGYCPESGKKADLMFVQHMISSLKEDGKMATVMPHGVLFRGSKEKEIREGIIKDGILEAVIGLPENLFYGTGIPACILVINKNGTRDRNKVLFINADREYKEGRNQNHLRPEDIEKITHVYKQKLEVDKYSKLVSIEELEENDFNLNIRRYVDNTPDPEPHDVRAHLIGGVPKKEVDQKKDMLHAHGLDIYKLFTKKDEDYFDFASTLGNKEEIKSVIENDNGVTDKEKEILNQLSTWWQENRDRLVELPKTKDVFAVRQSFMDSFVKTFSGYNMLSLHEVEGAFVNFWEQLKADLKSIAASGWTPTLIPDDEIIASQFPEVNEKQKENEERLQELESMFAEAETKEIDDIEEEDNLGLLPKELVKELKNKKKELNGEIKSLKKNELKPLQETLKEIQKAKEETGYSKEDIEAKINRVKNEIDEYQKEITSIDEKLEEHSKLEEEMKNLKSELKSIEKQKNELADKAREKITDEEAKNLIMQKFYEVLEAELKRYMKNHLLEIISYIEKLWDKYKVTARDIEKERDEEAHKLESFLKELGYVK</sequence>
<dbReference type="InterPro" id="IPR002052">
    <property type="entry name" value="DNA_methylase_N6_adenine_CS"/>
</dbReference>
<dbReference type="PROSITE" id="PS00092">
    <property type="entry name" value="N6_MTASE"/>
    <property type="match status" value="1"/>
</dbReference>
<evidence type="ECO:0000313" key="11">
    <source>
        <dbReference type="EMBL" id="OWZ84098.1"/>
    </source>
</evidence>
<comment type="caution">
    <text evidence="11">The sequence shown here is derived from an EMBL/GenBank/DDBJ whole genome shotgun (WGS) entry which is preliminary data.</text>
</comment>
<feature type="domain" description="DNA methylase adenine-specific" evidence="9">
    <location>
        <begin position="162"/>
        <end position="466"/>
    </location>
</feature>
<protein>
    <recommendedName>
        <fullName evidence="2">site-specific DNA-methyltransferase (adenine-specific)</fullName>
        <ecNumber evidence="2">2.1.1.72</ecNumber>
    </recommendedName>
</protein>
<dbReference type="GO" id="GO:0032259">
    <property type="term" value="P:methylation"/>
    <property type="evidence" value="ECO:0007669"/>
    <property type="project" value="UniProtKB-KW"/>
</dbReference>
<dbReference type="OrthoDB" id="9814572at2"/>
<dbReference type="Pfam" id="PF12161">
    <property type="entry name" value="HsdM_N"/>
    <property type="match status" value="1"/>
</dbReference>
<name>A0A226BYI0_9FIRM</name>
<comment type="similarity">
    <text evidence="1">Belongs to the N(4)/N(6)-methyltransferase family.</text>
</comment>
<dbReference type="NCBIfam" id="TIGR00497">
    <property type="entry name" value="hsdM"/>
    <property type="match status" value="1"/>
</dbReference>
<feature type="domain" description="N6 adenine-specific DNA methyltransferase N-terminal" evidence="10">
    <location>
        <begin position="11"/>
        <end position="148"/>
    </location>
</feature>
<dbReference type="InterPro" id="IPR027417">
    <property type="entry name" value="P-loop_NTPase"/>
</dbReference>
<keyword evidence="5" id="KW-0949">S-adenosyl-L-methionine</keyword>
<dbReference type="GO" id="GO:0008170">
    <property type="term" value="F:N-methyltransferase activity"/>
    <property type="evidence" value="ECO:0007669"/>
    <property type="project" value="InterPro"/>
</dbReference>
<evidence type="ECO:0000259" key="10">
    <source>
        <dbReference type="Pfam" id="PF12161"/>
    </source>
</evidence>
<keyword evidence="6" id="KW-0680">Restriction system</keyword>
<dbReference type="InterPro" id="IPR003356">
    <property type="entry name" value="DNA_methylase_A-5"/>
</dbReference>
<dbReference type="GO" id="GO:0009007">
    <property type="term" value="F:site-specific DNA-methyltransferase (adenine-specific) activity"/>
    <property type="evidence" value="ECO:0007669"/>
    <property type="project" value="UniProtKB-EC"/>
</dbReference>
<dbReference type="SUPFAM" id="SSF53335">
    <property type="entry name" value="S-adenosyl-L-methionine-dependent methyltransferases"/>
    <property type="match status" value="1"/>
</dbReference>
<keyword evidence="8" id="KW-0175">Coiled coil</keyword>
<evidence type="ECO:0000256" key="4">
    <source>
        <dbReference type="ARBA" id="ARBA00022679"/>
    </source>
</evidence>
<accession>A0A226BYI0</accession>
<dbReference type="InterPro" id="IPR038333">
    <property type="entry name" value="T1MK-like_N_sf"/>
</dbReference>
<dbReference type="Gene3D" id="1.20.1260.30">
    <property type="match status" value="1"/>
</dbReference>
<organism evidence="11 12">
    <name type="scientific">Natranaerobius trueperi</name>
    <dbReference type="NCBI Taxonomy" id="759412"/>
    <lineage>
        <taxon>Bacteria</taxon>
        <taxon>Bacillati</taxon>
        <taxon>Bacillota</taxon>
        <taxon>Clostridia</taxon>
        <taxon>Natranaerobiales</taxon>
        <taxon>Natranaerobiaceae</taxon>
        <taxon>Natranaerobius</taxon>
    </lineage>
</organism>
<dbReference type="InterPro" id="IPR029063">
    <property type="entry name" value="SAM-dependent_MTases_sf"/>
</dbReference>
<dbReference type="AlphaFoldDB" id="A0A226BYI0"/>
<dbReference type="Proteomes" id="UP000214588">
    <property type="component" value="Unassembled WGS sequence"/>
</dbReference>
<dbReference type="GO" id="GO:0009307">
    <property type="term" value="P:DNA restriction-modification system"/>
    <property type="evidence" value="ECO:0007669"/>
    <property type="project" value="UniProtKB-KW"/>
</dbReference>
<keyword evidence="3" id="KW-0489">Methyltransferase</keyword>
<evidence type="ECO:0000256" key="1">
    <source>
        <dbReference type="ARBA" id="ARBA00006594"/>
    </source>
</evidence>
<evidence type="ECO:0000256" key="2">
    <source>
        <dbReference type="ARBA" id="ARBA00011900"/>
    </source>
</evidence>
<keyword evidence="12" id="KW-1185">Reference proteome</keyword>
<evidence type="ECO:0000256" key="3">
    <source>
        <dbReference type="ARBA" id="ARBA00022603"/>
    </source>
</evidence>
<evidence type="ECO:0000256" key="8">
    <source>
        <dbReference type="SAM" id="Coils"/>
    </source>
</evidence>
<reference evidence="11 12" key="1">
    <citation type="submission" date="2017-06" db="EMBL/GenBank/DDBJ databases">
        <title>Draft Genome Sequence of Natranaerobius trueperi halophilic, alkalithermophilic bacteria from soda lakes.</title>
        <authorList>
            <person name="Zhao B."/>
        </authorList>
    </citation>
    <scope>NUCLEOTIDE SEQUENCE [LARGE SCALE GENOMIC DNA]</scope>
    <source>
        <strain evidence="11 12">DSM 18760</strain>
    </source>
</reference>
<evidence type="ECO:0000259" key="9">
    <source>
        <dbReference type="Pfam" id="PF02384"/>
    </source>
</evidence>
<proteinExistence type="inferred from homology"/>
<keyword evidence="4" id="KW-0808">Transferase</keyword>
<dbReference type="InterPro" id="IPR004546">
    <property type="entry name" value="Restrct_endonuc_T1M"/>
</dbReference>
<dbReference type="SUPFAM" id="SSF52540">
    <property type="entry name" value="P-loop containing nucleoside triphosphate hydrolases"/>
    <property type="match status" value="1"/>
</dbReference>
<dbReference type="EC" id="2.1.1.72" evidence="2"/>
<dbReference type="EMBL" id="NIQC01000008">
    <property type="protein sequence ID" value="OWZ84098.1"/>
    <property type="molecule type" value="Genomic_DNA"/>
</dbReference>
<comment type="catalytic activity">
    <reaction evidence="7">
        <text>a 2'-deoxyadenosine in DNA + S-adenosyl-L-methionine = an N(6)-methyl-2'-deoxyadenosine in DNA + S-adenosyl-L-homocysteine + H(+)</text>
        <dbReference type="Rhea" id="RHEA:15197"/>
        <dbReference type="Rhea" id="RHEA-COMP:12418"/>
        <dbReference type="Rhea" id="RHEA-COMP:12419"/>
        <dbReference type="ChEBI" id="CHEBI:15378"/>
        <dbReference type="ChEBI" id="CHEBI:57856"/>
        <dbReference type="ChEBI" id="CHEBI:59789"/>
        <dbReference type="ChEBI" id="CHEBI:90615"/>
        <dbReference type="ChEBI" id="CHEBI:90616"/>
        <dbReference type="EC" id="2.1.1.72"/>
    </reaction>
</comment>
<evidence type="ECO:0000256" key="7">
    <source>
        <dbReference type="ARBA" id="ARBA00047942"/>
    </source>
</evidence>
<dbReference type="PANTHER" id="PTHR42933:SF3">
    <property type="entry name" value="TYPE I RESTRICTION ENZYME MJAVIII METHYLASE SUBUNIT"/>
    <property type="match status" value="1"/>
</dbReference>
<dbReference type="PANTHER" id="PTHR42933">
    <property type="entry name" value="SLR6095 PROTEIN"/>
    <property type="match status" value="1"/>
</dbReference>
<evidence type="ECO:0000256" key="6">
    <source>
        <dbReference type="ARBA" id="ARBA00022747"/>
    </source>
</evidence>
<dbReference type="InterPro" id="IPR051537">
    <property type="entry name" value="DNA_Adenine_Mtase"/>
</dbReference>
<dbReference type="REBASE" id="230884">
    <property type="entry name" value="M.Ntr18760ORF5125P"/>
</dbReference>
<dbReference type="InterPro" id="IPR022749">
    <property type="entry name" value="D12N6_MeTrfase_N"/>
</dbReference>
<dbReference type="GO" id="GO:0003677">
    <property type="term" value="F:DNA binding"/>
    <property type="evidence" value="ECO:0007669"/>
    <property type="project" value="InterPro"/>
</dbReference>
<evidence type="ECO:0000256" key="5">
    <source>
        <dbReference type="ARBA" id="ARBA00022691"/>
    </source>
</evidence>
<evidence type="ECO:0000313" key="12">
    <source>
        <dbReference type="Proteomes" id="UP000214588"/>
    </source>
</evidence>
<gene>
    <name evidence="11" type="ORF">CDO51_05125</name>
</gene>